<feature type="transmembrane region" description="Helical" evidence="1">
    <location>
        <begin position="272"/>
        <end position="299"/>
    </location>
</feature>
<dbReference type="KEGG" id="bbe:BBR47_21710"/>
<keyword evidence="1" id="KW-0812">Transmembrane</keyword>
<dbReference type="Proteomes" id="UP000001877">
    <property type="component" value="Chromosome"/>
</dbReference>
<feature type="transmembrane region" description="Helical" evidence="1">
    <location>
        <begin position="149"/>
        <end position="171"/>
    </location>
</feature>
<dbReference type="Pfam" id="PF04235">
    <property type="entry name" value="DUF418"/>
    <property type="match status" value="1"/>
</dbReference>
<dbReference type="eggNOG" id="COG2311">
    <property type="taxonomic scope" value="Bacteria"/>
</dbReference>
<accession>C0ZBI9</accession>
<proteinExistence type="predicted"/>
<dbReference type="PANTHER" id="PTHR30590:SF2">
    <property type="entry name" value="INNER MEMBRANE PROTEIN"/>
    <property type="match status" value="1"/>
</dbReference>
<feature type="transmembrane region" description="Helical" evidence="1">
    <location>
        <begin position="21"/>
        <end position="41"/>
    </location>
</feature>
<feature type="transmembrane region" description="Helical" evidence="1">
    <location>
        <begin position="350"/>
        <end position="368"/>
    </location>
</feature>
<feature type="transmembrane region" description="Helical" evidence="1">
    <location>
        <begin position="215"/>
        <end position="231"/>
    </location>
</feature>
<name>C0ZBI9_BREBN</name>
<dbReference type="HOGENOM" id="CLU_039610_1_0_9"/>
<keyword evidence="4" id="KW-1185">Reference proteome</keyword>
<dbReference type="RefSeq" id="WP_012685875.1">
    <property type="nucleotide sequence ID" value="NC_012491.1"/>
</dbReference>
<feature type="transmembrane region" description="Helical" evidence="1">
    <location>
        <begin position="243"/>
        <end position="266"/>
    </location>
</feature>
<feature type="domain" description="DUF418" evidence="2">
    <location>
        <begin position="228"/>
        <end position="387"/>
    </location>
</feature>
<keyword evidence="1" id="KW-1133">Transmembrane helix</keyword>
<dbReference type="EMBL" id="AP008955">
    <property type="protein sequence ID" value="BAH43148.1"/>
    <property type="molecule type" value="Genomic_DNA"/>
</dbReference>
<feature type="transmembrane region" description="Helical" evidence="1">
    <location>
        <begin position="320"/>
        <end position="338"/>
    </location>
</feature>
<dbReference type="PANTHER" id="PTHR30590">
    <property type="entry name" value="INNER MEMBRANE PROTEIN"/>
    <property type="match status" value="1"/>
</dbReference>
<evidence type="ECO:0000313" key="3">
    <source>
        <dbReference type="EMBL" id="BAH43148.1"/>
    </source>
</evidence>
<dbReference type="STRING" id="358681.BBR47_21710"/>
<evidence type="ECO:0000313" key="4">
    <source>
        <dbReference type="Proteomes" id="UP000001877"/>
    </source>
</evidence>
<protein>
    <submittedName>
        <fullName evidence="3">Conserved hypothetical membrane protein</fullName>
    </submittedName>
</protein>
<evidence type="ECO:0000259" key="2">
    <source>
        <dbReference type="Pfam" id="PF04235"/>
    </source>
</evidence>
<keyword evidence="1" id="KW-0472">Membrane</keyword>
<dbReference type="InterPro" id="IPR007349">
    <property type="entry name" value="DUF418"/>
</dbReference>
<organism evidence="3 4">
    <name type="scientific">Brevibacillus brevis (strain 47 / JCM 6285 / NBRC 100599)</name>
    <dbReference type="NCBI Taxonomy" id="358681"/>
    <lineage>
        <taxon>Bacteria</taxon>
        <taxon>Bacillati</taxon>
        <taxon>Bacillota</taxon>
        <taxon>Bacilli</taxon>
        <taxon>Bacillales</taxon>
        <taxon>Paenibacillaceae</taxon>
        <taxon>Brevibacillus</taxon>
    </lineage>
</organism>
<evidence type="ECO:0000256" key="1">
    <source>
        <dbReference type="SAM" id="Phobius"/>
    </source>
</evidence>
<reference evidence="3 4" key="1">
    <citation type="submission" date="2005-03" db="EMBL/GenBank/DDBJ databases">
        <title>Brevibacillus brevis strain 47, complete genome.</title>
        <authorList>
            <person name="Hosoyama A."/>
            <person name="Yamada R."/>
            <person name="Hongo Y."/>
            <person name="Terui Y."/>
            <person name="Ankai A."/>
            <person name="Masuyama W."/>
            <person name="Sekiguchi M."/>
            <person name="Takeda T."/>
            <person name="Asano K."/>
            <person name="Ohji S."/>
            <person name="Ichikawa N."/>
            <person name="Narita S."/>
            <person name="Aoki N."/>
            <person name="Miura H."/>
            <person name="Matsushita S."/>
            <person name="Sekigawa T."/>
            <person name="Yamagata H."/>
            <person name="Yoshikawa H."/>
            <person name="Udaka S."/>
            <person name="Tanikawa S."/>
            <person name="Fujita N."/>
        </authorList>
    </citation>
    <scope>NUCLEOTIDE SEQUENCE [LARGE SCALE GENOMIC DNA]</scope>
    <source>
        <strain evidence="4">47 / JCM 6285 / NBRC 100599</strain>
    </source>
</reference>
<feature type="transmembrane region" description="Helical" evidence="1">
    <location>
        <begin position="110"/>
        <end position="143"/>
    </location>
</feature>
<gene>
    <name evidence="3" type="ordered locus">BBR47_21710</name>
</gene>
<sequence length="407" mass="45002">MSALPHMKTAETKKRAVSLDLARGAMLLLIVLAHAPLYLYALEPGIVHRMESQNFFDQVVNLFGMFIIDNRARAMFAVLFGYGLVLAFDSQMAKGKREKDALKAVRSRSWYLIVFGAVLVVIIGGQDILMAYGVAGLLVSWLLTREIKTLIRTFIVITVFYIIANPIMWGFTMESIGDYGFPPEVLATDTYLSTLILSLTYFPFVPVFIHGMFPILPSVLLGMWIANYQLLTKPEQQLRTLSIITTIGLAVSILGALPVTFIGSIWNPSFFLAGFVYGFHILTGIAGGLAYAAFFGIIGAKVKKAGPLLQSFMALGKRSLTFYVWNEAMLVLFLSPVALDLGGRGSNGMAALVAVGIWILSLLLATILEKYKRNGPLEIVMRRLVYKNKTHELIIRAGVVPSFFNRL</sequence>
<dbReference type="AlphaFoldDB" id="C0ZBI9"/>
<feature type="transmembrane region" description="Helical" evidence="1">
    <location>
        <begin position="72"/>
        <end position="89"/>
    </location>
</feature>
<dbReference type="InterPro" id="IPR052529">
    <property type="entry name" value="Bact_Transport_Assoc"/>
</dbReference>